<organism evidence="1 2">
    <name type="scientific">Citrobacter tructae</name>
    <dbReference type="NCBI Taxonomy" id="2562449"/>
    <lineage>
        <taxon>Bacteria</taxon>
        <taxon>Pseudomonadati</taxon>
        <taxon>Pseudomonadota</taxon>
        <taxon>Gammaproteobacteria</taxon>
        <taxon>Enterobacterales</taxon>
        <taxon>Enterobacteriaceae</taxon>
        <taxon>Citrobacter</taxon>
    </lineage>
</organism>
<dbReference type="SUPFAM" id="SSF143737">
    <property type="entry name" value="YeeU-like"/>
    <property type="match status" value="1"/>
</dbReference>
<dbReference type="Gene3D" id="3.30.450.20">
    <property type="entry name" value="PAS domain"/>
    <property type="match status" value="1"/>
</dbReference>
<keyword evidence="2" id="KW-1185">Reference proteome</keyword>
<dbReference type="Pfam" id="PF06154">
    <property type="entry name" value="CbeA_antitoxin"/>
    <property type="match status" value="1"/>
</dbReference>
<reference evidence="1 2" key="1">
    <citation type="submission" date="2019-03" db="EMBL/GenBank/DDBJ databases">
        <title>Complete genome sequence of Citrobacter sp. SNU WT2 isolated from diseased rainbow trout.</title>
        <authorList>
            <person name="Oh W.T."/>
            <person name="Park S.C."/>
        </authorList>
    </citation>
    <scope>NUCLEOTIDE SEQUENCE [LARGE SCALE GENOMIC DNA]</scope>
    <source>
        <strain evidence="1 2">SNU WT2</strain>
    </source>
</reference>
<gene>
    <name evidence="1" type="ORF">E4Z61_08940</name>
</gene>
<dbReference type="InterPro" id="IPR038025">
    <property type="entry name" value="CbeA_sf"/>
</dbReference>
<accession>A0ABX5T631</accession>
<dbReference type="Proteomes" id="UP000296284">
    <property type="component" value="Chromosome"/>
</dbReference>
<evidence type="ECO:0000313" key="2">
    <source>
        <dbReference type="Proteomes" id="UP000296284"/>
    </source>
</evidence>
<protein>
    <recommendedName>
        <fullName evidence="3">Type II toxin-antitoxin system HipA family toxin</fullName>
    </recommendedName>
</protein>
<sequence>MSLTTSQEWRLQSHIAPRFGSRLVQEGNRLYYLADRAGLTGRFSPEQLQKMDLAFPQFIEQLEAMLRSGQLNPHL</sequence>
<evidence type="ECO:0008006" key="3">
    <source>
        <dbReference type="Google" id="ProtNLM"/>
    </source>
</evidence>
<dbReference type="InterPro" id="IPR009320">
    <property type="entry name" value="Antitoxin_CbeA"/>
</dbReference>
<evidence type="ECO:0000313" key="1">
    <source>
        <dbReference type="EMBL" id="QBX80476.1"/>
    </source>
</evidence>
<name>A0ABX5T631_9ENTR</name>
<dbReference type="EMBL" id="CP038469">
    <property type="protein sequence ID" value="QBX80476.1"/>
    <property type="molecule type" value="Genomic_DNA"/>
</dbReference>
<proteinExistence type="predicted"/>